<dbReference type="EMBL" id="AP005644">
    <property type="protein sequence ID" value="BAD17470.1"/>
    <property type="molecule type" value="Genomic_DNA"/>
</dbReference>
<evidence type="ECO:0000313" key="1">
    <source>
        <dbReference type="EMBL" id="BAD17470.1"/>
    </source>
</evidence>
<proteinExistence type="predicted"/>
<gene>
    <name evidence="1" type="primary">OSJNBb0056I22.15</name>
</gene>
<sequence>MVYVCVHRGERACAMSTYVYTVFLRKTKFMRNEISIEIWLVINFGAHSFWHSERHISASQSIDLRVVMQALLEYLCSRSSHVRTDLLKSASCKSPAKMNLQIDVRSLDRWTETQPDSPLRPSRAVRRRSPVVVVVVFVLRSSCLIDGPRSLSSLGKY</sequence>
<name>Q6YY30_ORYSJ</name>
<reference evidence="2" key="2">
    <citation type="journal article" date="2008" name="Nucleic Acids Res.">
        <title>The rice annotation project database (RAP-DB): 2008 update.</title>
        <authorList>
            <consortium name="The rice annotation project (RAP)"/>
        </authorList>
    </citation>
    <scope>GENOME REANNOTATION</scope>
    <source>
        <strain evidence="2">cv. Nipponbare</strain>
    </source>
</reference>
<evidence type="ECO:0000313" key="2">
    <source>
        <dbReference type="Proteomes" id="UP000000763"/>
    </source>
</evidence>
<dbReference type="Proteomes" id="UP000000763">
    <property type="component" value="Chromosome 2"/>
</dbReference>
<protein>
    <submittedName>
        <fullName evidence="1">Uncharacterized protein</fullName>
    </submittedName>
</protein>
<accession>Q6YY30</accession>
<dbReference type="AlphaFoldDB" id="Q6YY30"/>
<organism evidence="1 2">
    <name type="scientific">Oryza sativa subsp. japonica</name>
    <name type="common">Rice</name>
    <dbReference type="NCBI Taxonomy" id="39947"/>
    <lineage>
        <taxon>Eukaryota</taxon>
        <taxon>Viridiplantae</taxon>
        <taxon>Streptophyta</taxon>
        <taxon>Embryophyta</taxon>
        <taxon>Tracheophyta</taxon>
        <taxon>Spermatophyta</taxon>
        <taxon>Magnoliopsida</taxon>
        <taxon>Liliopsida</taxon>
        <taxon>Poales</taxon>
        <taxon>Poaceae</taxon>
        <taxon>BOP clade</taxon>
        <taxon>Oryzoideae</taxon>
        <taxon>Oryzeae</taxon>
        <taxon>Oryzinae</taxon>
        <taxon>Oryza</taxon>
        <taxon>Oryza sativa</taxon>
    </lineage>
</organism>
<reference evidence="2" key="1">
    <citation type="journal article" date="2005" name="Nature">
        <title>The map-based sequence of the rice genome.</title>
        <authorList>
            <consortium name="International rice genome sequencing project (IRGSP)"/>
            <person name="Matsumoto T."/>
            <person name="Wu J."/>
            <person name="Kanamori H."/>
            <person name="Katayose Y."/>
            <person name="Fujisawa M."/>
            <person name="Namiki N."/>
            <person name="Mizuno H."/>
            <person name="Yamamoto K."/>
            <person name="Antonio B.A."/>
            <person name="Baba T."/>
            <person name="Sakata K."/>
            <person name="Nagamura Y."/>
            <person name="Aoki H."/>
            <person name="Arikawa K."/>
            <person name="Arita K."/>
            <person name="Bito T."/>
            <person name="Chiden Y."/>
            <person name="Fujitsuka N."/>
            <person name="Fukunaka R."/>
            <person name="Hamada M."/>
            <person name="Harada C."/>
            <person name="Hayashi A."/>
            <person name="Hijishita S."/>
            <person name="Honda M."/>
            <person name="Hosokawa S."/>
            <person name="Ichikawa Y."/>
            <person name="Idonuma A."/>
            <person name="Iijima M."/>
            <person name="Ikeda M."/>
            <person name="Ikeno M."/>
            <person name="Ito K."/>
            <person name="Ito S."/>
            <person name="Ito T."/>
            <person name="Ito Y."/>
            <person name="Ito Y."/>
            <person name="Iwabuchi A."/>
            <person name="Kamiya K."/>
            <person name="Karasawa W."/>
            <person name="Kurita K."/>
            <person name="Katagiri S."/>
            <person name="Kikuta A."/>
            <person name="Kobayashi H."/>
            <person name="Kobayashi N."/>
            <person name="Machita K."/>
            <person name="Maehara T."/>
            <person name="Masukawa M."/>
            <person name="Mizubayashi T."/>
            <person name="Mukai Y."/>
            <person name="Nagasaki H."/>
            <person name="Nagata Y."/>
            <person name="Naito S."/>
            <person name="Nakashima M."/>
            <person name="Nakama Y."/>
            <person name="Nakamichi Y."/>
            <person name="Nakamura M."/>
            <person name="Meguro A."/>
            <person name="Negishi M."/>
            <person name="Ohta I."/>
            <person name="Ohta T."/>
            <person name="Okamoto M."/>
            <person name="Ono N."/>
            <person name="Saji S."/>
            <person name="Sakaguchi M."/>
            <person name="Sakai K."/>
            <person name="Shibata M."/>
            <person name="Shimokawa T."/>
            <person name="Song J."/>
            <person name="Takazaki Y."/>
            <person name="Terasawa K."/>
            <person name="Tsugane M."/>
            <person name="Tsuji K."/>
            <person name="Ueda S."/>
            <person name="Waki K."/>
            <person name="Yamagata H."/>
            <person name="Yamamoto M."/>
            <person name="Yamamoto S."/>
            <person name="Yamane H."/>
            <person name="Yoshiki S."/>
            <person name="Yoshihara R."/>
            <person name="Yukawa K."/>
            <person name="Zhong H."/>
            <person name="Yano M."/>
            <person name="Yuan Q."/>
            <person name="Ouyang S."/>
            <person name="Liu J."/>
            <person name="Jones K.M."/>
            <person name="Gansberger K."/>
            <person name="Moffat K."/>
            <person name="Hill J."/>
            <person name="Bera J."/>
            <person name="Fadrosh D."/>
            <person name="Jin S."/>
            <person name="Johri S."/>
            <person name="Kim M."/>
            <person name="Overton L."/>
            <person name="Reardon M."/>
            <person name="Tsitrin T."/>
            <person name="Vuong H."/>
            <person name="Weaver B."/>
            <person name="Ciecko A."/>
            <person name="Tallon L."/>
            <person name="Jackson J."/>
            <person name="Pai G."/>
            <person name="Aken S.V."/>
            <person name="Utterback T."/>
            <person name="Reidmuller S."/>
            <person name="Feldblyum T."/>
            <person name="Hsiao J."/>
            <person name="Zismann V."/>
            <person name="Iobst S."/>
            <person name="de Vazeille A.R."/>
            <person name="Buell C.R."/>
            <person name="Ying K."/>
            <person name="Li Y."/>
            <person name="Lu T."/>
            <person name="Huang Y."/>
            <person name="Zhao Q."/>
            <person name="Feng Q."/>
            <person name="Zhang L."/>
            <person name="Zhu J."/>
            <person name="Weng Q."/>
            <person name="Mu J."/>
            <person name="Lu Y."/>
            <person name="Fan D."/>
            <person name="Liu Y."/>
            <person name="Guan J."/>
            <person name="Zhang Y."/>
            <person name="Yu S."/>
            <person name="Liu X."/>
            <person name="Zhang Y."/>
            <person name="Hong G."/>
            <person name="Han B."/>
            <person name="Choisne N."/>
            <person name="Demange N."/>
            <person name="Orjeda G."/>
            <person name="Samain S."/>
            <person name="Cattolico L."/>
            <person name="Pelletier E."/>
            <person name="Couloux A."/>
            <person name="Segurens B."/>
            <person name="Wincker P."/>
            <person name="D'Hont A."/>
            <person name="Scarpelli C."/>
            <person name="Weissenbach J."/>
            <person name="Salanoubat M."/>
            <person name="Quetier F."/>
            <person name="Yu Y."/>
            <person name="Kim H.R."/>
            <person name="Rambo T."/>
            <person name="Currie J."/>
            <person name="Collura K."/>
            <person name="Luo M."/>
            <person name="Yang T."/>
            <person name="Ammiraju J.S.S."/>
            <person name="Engler F."/>
            <person name="Soderlund C."/>
            <person name="Wing R.A."/>
            <person name="Palmer L.E."/>
            <person name="de la Bastide M."/>
            <person name="Spiegel L."/>
            <person name="Nascimento L."/>
            <person name="Zutavern T."/>
            <person name="O'Shaughnessy A."/>
            <person name="Dike S."/>
            <person name="Dedhia N."/>
            <person name="Preston R."/>
            <person name="Balija V."/>
            <person name="McCombie W.R."/>
            <person name="Chow T."/>
            <person name="Chen H."/>
            <person name="Chung M."/>
            <person name="Chen C."/>
            <person name="Shaw J."/>
            <person name="Wu H."/>
            <person name="Hsiao K."/>
            <person name="Chao Y."/>
            <person name="Chu M."/>
            <person name="Cheng C."/>
            <person name="Hour A."/>
            <person name="Lee P."/>
            <person name="Lin S."/>
            <person name="Lin Y."/>
            <person name="Liou J."/>
            <person name="Liu S."/>
            <person name="Hsing Y."/>
            <person name="Raghuvanshi S."/>
            <person name="Mohanty A."/>
            <person name="Bharti A.K."/>
            <person name="Gaur A."/>
            <person name="Gupta V."/>
            <person name="Kumar D."/>
            <person name="Ravi V."/>
            <person name="Vij S."/>
            <person name="Kapur A."/>
            <person name="Khurana P."/>
            <person name="Khurana P."/>
            <person name="Khurana J.P."/>
            <person name="Tyagi A.K."/>
            <person name="Gaikwad K."/>
            <person name="Singh A."/>
            <person name="Dalal V."/>
            <person name="Srivastava S."/>
            <person name="Dixit A."/>
            <person name="Pal A.K."/>
            <person name="Ghazi I.A."/>
            <person name="Yadav M."/>
            <person name="Pandit A."/>
            <person name="Bhargava A."/>
            <person name="Sureshbabu K."/>
            <person name="Batra K."/>
            <person name="Sharma T.R."/>
            <person name="Mohapatra T."/>
            <person name="Singh N.K."/>
            <person name="Messing J."/>
            <person name="Nelson A.B."/>
            <person name="Fuks G."/>
            <person name="Kavchok S."/>
            <person name="Keizer G."/>
            <person name="Linton E."/>
            <person name="Llaca V."/>
            <person name="Song R."/>
            <person name="Tanyolac B."/>
            <person name="Young S."/>
            <person name="Ho-Il K."/>
            <person name="Hahn J.H."/>
            <person name="Sangsakoo G."/>
            <person name="Vanavichit A."/>
            <person name="de Mattos Luiz.A.T."/>
            <person name="Zimmer P.D."/>
            <person name="Malone G."/>
            <person name="Dellagostin O."/>
            <person name="de Oliveira A.C."/>
            <person name="Bevan M."/>
            <person name="Bancroft I."/>
            <person name="Minx P."/>
            <person name="Cordum H."/>
            <person name="Wilson R."/>
            <person name="Cheng Z."/>
            <person name="Jin W."/>
            <person name="Jiang J."/>
            <person name="Leong S.A."/>
            <person name="Iwama H."/>
            <person name="Gojobori T."/>
            <person name="Itoh T."/>
            <person name="Niimura Y."/>
            <person name="Fujii Y."/>
            <person name="Habara T."/>
            <person name="Sakai H."/>
            <person name="Sato Y."/>
            <person name="Wilson G."/>
            <person name="Kumar K."/>
            <person name="McCouch S."/>
            <person name="Juretic N."/>
            <person name="Hoen D."/>
            <person name="Wright S."/>
            <person name="Bruskiewich R."/>
            <person name="Bureau T."/>
            <person name="Miyao A."/>
            <person name="Hirochika H."/>
            <person name="Nishikawa T."/>
            <person name="Kadowaki K."/>
            <person name="Sugiura M."/>
            <person name="Burr B."/>
            <person name="Sasaki T."/>
        </authorList>
    </citation>
    <scope>NUCLEOTIDE SEQUENCE [LARGE SCALE GENOMIC DNA]</scope>
    <source>
        <strain evidence="2">cv. Nipponbare</strain>
    </source>
</reference>